<accession>A0ABV6GIM5</accession>
<dbReference type="EMBL" id="JBHLVO010000021">
    <property type="protein sequence ID" value="MFC0273540.1"/>
    <property type="molecule type" value="Genomic_DNA"/>
</dbReference>
<evidence type="ECO:0000313" key="3">
    <source>
        <dbReference type="Proteomes" id="UP001589854"/>
    </source>
</evidence>
<feature type="transmembrane region" description="Helical" evidence="1">
    <location>
        <begin position="7"/>
        <end position="25"/>
    </location>
</feature>
<keyword evidence="1" id="KW-1133">Transmembrane helix</keyword>
<keyword evidence="3" id="KW-1185">Reference proteome</keyword>
<dbReference type="RefSeq" id="WP_378936931.1">
    <property type="nucleotide sequence ID" value="NZ_JBHLVO010000021.1"/>
</dbReference>
<keyword evidence="1" id="KW-0472">Membrane</keyword>
<feature type="transmembrane region" description="Helical" evidence="1">
    <location>
        <begin position="62"/>
        <end position="83"/>
    </location>
</feature>
<gene>
    <name evidence="2" type="ORF">ACFFIX_19290</name>
</gene>
<proteinExistence type="predicted"/>
<organism evidence="2 3">
    <name type="scientific">Metabacillus herbersteinensis</name>
    <dbReference type="NCBI Taxonomy" id="283816"/>
    <lineage>
        <taxon>Bacteria</taxon>
        <taxon>Bacillati</taxon>
        <taxon>Bacillota</taxon>
        <taxon>Bacilli</taxon>
        <taxon>Bacillales</taxon>
        <taxon>Bacillaceae</taxon>
        <taxon>Metabacillus</taxon>
    </lineage>
</organism>
<evidence type="ECO:0000313" key="2">
    <source>
        <dbReference type="EMBL" id="MFC0273540.1"/>
    </source>
</evidence>
<sequence>MNANIRWIVIIFLAFITVLMVNIGMDLWSLGTNVDGDGIGIHFLGIEINEQVPEASIPTYEIGFFVASLISLLIAFALVGKIFKKLKGNTAAS</sequence>
<reference evidence="2 3" key="1">
    <citation type="submission" date="2024-09" db="EMBL/GenBank/DDBJ databases">
        <authorList>
            <person name="Sun Q."/>
            <person name="Mori K."/>
        </authorList>
    </citation>
    <scope>NUCLEOTIDE SEQUENCE [LARGE SCALE GENOMIC DNA]</scope>
    <source>
        <strain evidence="2 3">CCM 7228</strain>
    </source>
</reference>
<name>A0ABV6GIM5_9BACI</name>
<comment type="caution">
    <text evidence="2">The sequence shown here is derived from an EMBL/GenBank/DDBJ whole genome shotgun (WGS) entry which is preliminary data.</text>
</comment>
<keyword evidence="1" id="KW-0812">Transmembrane</keyword>
<protein>
    <submittedName>
        <fullName evidence="2">Uncharacterized protein</fullName>
    </submittedName>
</protein>
<evidence type="ECO:0000256" key="1">
    <source>
        <dbReference type="SAM" id="Phobius"/>
    </source>
</evidence>
<dbReference type="Proteomes" id="UP001589854">
    <property type="component" value="Unassembled WGS sequence"/>
</dbReference>